<feature type="domain" description="HTH tetR-type" evidence="3">
    <location>
        <begin position="20"/>
        <end position="80"/>
    </location>
</feature>
<dbReference type="InterPro" id="IPR001647">
    <property type="entry name" value="HTH_TetR"/>
</dbReference>
<feature type="DNA-binding region" description="H-T-H motif" evidence="2">
    <location>
        <begin position="43"/>
        <end position="62"/>
    </location>
</feature>
<organism evidence="4 5">
    <name type="scientific">Kushneria pakistanensis</name>
    <dbReference type="NCBI Taxonomy" id="1508770"/>
    <lineage>
        <taxon>Bacteria</taxon>
        <taxon>Pseudomonadati</taxon>
        <taxon>Pseudomonadota</taxon>
        <taxon>Gammaproteobacteria</taxon>
        <taxon>Oceanospirillales</taxon>
        <taxon>Halomonadaceae</taxon>
        <taxon>Kushneria</taxon>
    </lineage>
</organism>
<protein>
    <submittedName>
        <fullName evidence="4">TetR family transcriptional regulator</fullName>
    </submittedName>
</protein>
<evidence type="ECO:0000259" key="3">
    <source>
        <dbReference type="PROSITE" id="PS50977"/>
    </source>
</evidence>
<dbReference type="PROSITE" id="PS50977">
    <property type="entry name" value="HTH_TETR_2"/>
    <property type="match status" value="1"/>
</dbReference>
<dbReference type="SUPFAM" id="SSF48498">
    <property type="entry name" value="Tetracyclin repressor-like, C-terminal domain"/>
    <property type="match status" value="1"/>
</dbReference>
<dbReference type="Pfam" id="PF00440">
    <property type="entry name" value="TetR_N"/>
    <property type="match status" value="1"/>
</dbReference>
<reference evidence="5" key="1">
    <citation type="journal article" date="2019" name="Int. J. Syst. Evol. Microbiol.">
        <title>The Global Catalogue of Microorganisms (GCM) 10K type strain sequencing project: providing services to taxonomists for standard genome sequencing and annotation.</title>
        <authorList>
            <consortium name="The Broad Institute Genomics Platform"/>
            <consortium name="The Broad Institute Genome Sequencing Center for Infectious Disease"/>
            <person name="Wu L."/>
            <person name="Ma J."/>
        </authorList>
    </citation>
    <scope>NUCLEOTIDE SEQUENCE [LARGE SCALE GENOMIC DNA]</scope>
    <source>
        <strain evidence="5">KCTC 42082</strain>
    </source>
</reference>
<keyword evidence="5" id="KW-1185">Reference proteome</keyword>
<dbReference type="Pfam" id="PF17939">
    <property type="entry name" value="TetR_C_30"/>
    <property type="match status" value="1"/>
</dbReference>
<dbReference type="SUPFAM" id="SSF46689">
    <property type="entry name" value="Homeodomain-like"/>
    <property type="match status" value="1"/>
</dbReference>
<evidence type="ECO:0000256" key="1">
    <source>
        <dbReference type="ARBA" id="ARBA00023125"/>
    </source>
</evidence>
<dbReference type="InterPro" id="IPR023772">
    <property type="entry name" value="DNA-bd_HTH_TetR-type_CS"/>
</dbReference>
<comment type="caution">
    <text evidence="4">The sequence shown here is derived from an EMBL/GenBank/DDBJ whole genome shotgun (WGS) entry which is preliminary data.</text>
</comment>
<dbReference type="InterPro" id="IPR036271">
    <property type="entry name" value="Tet_transcr_reg_TetR-rel_C_sf"/>
</dbReference>
<name>A0ABQ3FDA6_9GAMM</name>
<dbReference type="InterPro" id="IPR050109">
    <property type="entry name" value="HTH-type_TetR-like_transc_reg"/>
</dbReference>
<proteinExistence type="predicted"/>
<evidence type="ECO:0000256" key="2">
    <source>
        <dbReference type="PROSITE-ProRule" id="PRU00335"/>
    </source>
</evidence>
<keyword evidence="1 2" id="KW-0238">DNA-binding</keyword>
<dbReference type="PANTHER" id="PTHR30055:SF235">
    <property type="entry name" value="TRANSCRIPTIONAL REGULATORY PROTEIN"/>
    <property type="match status" value="1"/>
</dbReference>
<dbReference type="EMBL" id="BMZM01000001">
    <property type="protein sequence ID" value="GHC19021.1"/>
    <property type="molecule type" value="Genomic_DNA"/>
</dbReference>
<dbReference type="Gene3D" id="1.10.357.10">
    <property type="entry name" value="Tetracycline Repressor, domain 2"/>
    <property type="match status" value="1"/>
</dbReference>
<dbReference type="InterPro" id="IPR041586">
    <property type="entry name" value="PsrA_TetR_C"/>
</dbReference>
<evidence type="ECO:0000313" key="5">
    <source>
        <dbReference type="Proteomes" id="UP000604243"/>
    </source>
</evidence>
<dbReference type="InterPro" id="IPR009057">
    <property type="entry name" value="Homeodomain-like_sf"/>
</dbReference>
<dbReference type="PANTHER" id="PTHR30055">
    <property type="entry name" value="HTH-TYPE TRANSCRIPTIONAL REGULATOR RUTR"/>
    <property type="match status" value="1"/>
</dbReference>
<sequence>MLACTFYFHDRELIFSMVPSDTVTRILDAAEVLFAEHGFSETSLRRITGRAEVNLAAVNYHFGSKQALIQAVFFRYLDPFSADLNARLDALETHEAGPADLEGLLDTLFASVLEMPSESHDLRTFMKLLGLAYSQTQRHLRDELGKRYGNIFSRFLKLLRQATPELADDERFWRLHFMLGSVIFTLSGLNTLRDIAEHDYHQRITIRELAQRLKPVALHALRAPVTDIGSASVPGYHSDVDVTHHARTGTHS</sequence>
<accession>A0ABQ3FDA6</accession>
<dbReference type="PROSITE" id="PS01081">
    <property type="entry name" value="HTH_TETR_1"/>
    <property type="match status" value="1"/>
</dbReference>
<gene>
    <name evidence="4" type="primary">psrA</name>
    <name evidence="4" type="ORF">GCM10010082_08120</name>
</gene>
<dbReference type="Proteomes" id="UP000604243">
    <property type="component" value="Unassembled WGS sequence"/>
</dbReference>
<evidence type="ECO:0000313" key="4">
    <source>
        <dbReference type="EMBL" id="GHC19021.1"/>
    </source>
</evidence>
<dbReference type="PRINTS" id="PR00455">
    <property type="entry name" value="HTHTETR"/>
</dbReference>